<feature type="domain" description="Rod shape-determining protein MreC beta-barrel core" evidence="7">
    <location>
        <begin position="131"/>
        <end position="271"/>
    </location>
</feature>
<keyword evidence="9" id="KW-1185">Reference proteome</keyword>
<evidence type="ECO:0000256" key="3">
    <source>
        <dbReference type="ARBA" id="ARBA00022960"/>
    </source>
</evidence>
<organism evidence="8 9">
    <name type="scientific">Stella humosa</name>
    <dbReference type="NCBI Taxonomy" id="94"/>
    <lineage>
        <taxon>Bacteria</taxon>
        <taxon>Pseudomonadati</taxon>
        <taxon>Pseudomonadota</taxon>
        <taxon>Alphaproteobacteria</taxon>
        <taxon>Rhodospirillales</taxon>
        <taxon>Stellaceae</taxon>
        <taxon>Stella</taxon>
    </lineage>
</organism>
<evidence type="ECO:0000256" key="1">
    <source>
        <dbReference type="ARBA" id="ARBA00009369"/>
    </source>
</evidence>
<feature type="coiled-coil region" evidence="6">
    <location>
        <begin position="71"/>
        <end position="108"/>
    </location>
</feature>
<evidence type="ECO:0000259" key="7">
    <source>
        <dbReference type="Pfam" id="PF04085"/>
    </source>
</evidence>
<evidence type="ECO:0000256" key="2">
    <source>
        <dbReference type="ARBA" id="ARBA00013855"/>
    </source>
</evidence>
<protein>
    <recommendedName>
        <fullName evidence="2 5">Cell shape-determining protein MreC</fullName>
    </recommendedName>
    <alternativeName>
        <fullName evidence="4 5">Cell shape protein MreC</fullName>
    </alternativeName>
</protein>
<evidence type="ECO:0000313" key="8">
    <source>
        <dbReference type="EMBL" id="ROP90723.1"/>
    </source>
</evidence>
<name>A0A3N1L7T5_9PROT</name>
<dbReference type="InterPro" id="IPR042175">
    <property type="entry name" value="Cell/Rod_MreC_2"/>
</dbReference>
<dbReference type="EMBL" id="RJKX01000014">
    <property type="protein sequence ID" value="ROP90723.1"/>
    <property type="molecule type" value="Genomic_DNA"/>
</dbReference>
<dbReference type="NCBIfam" id="NF010512">
    <property type="entry name" value="PRK13922.12-1"/>
    <property type="match status" value="1"/>
</dbReference>
<dbReference type="Gene3D" id="2.40.10.350">
    <property type="entry name" value="Rod shape-determining protein MreC, domain 2"/>
    <property type="match status" value="1"/>
</dbReference>
<dbReference type="Gene3D" id="2.40.10.340">
    <property type="entry name" value="Rod shape-determining protein MreC, domain 1"/>
    <property type="match status" value="1"/>
</dbReference>
<dbReference type="InterPro" id="IPR055342">
    <property type="entry name" value="MreC_beta-barrel_core"/>
</dbReference>
<comment type="caution">
    <text evidence="8">The sequence shown here is derived from an EMBL/GenBank/DDBJ whole genome shotgun (WGS) entry which is preliminary data.</text>
</comment>
<dbReference type="PIRSF" id="PIRSF038471">
    <property type="entry name" value="MreC"/>
    <property type="match status" value="1"/>
</dbReference>
<dbReference type="PANTHER" id="PTHR34138">
    <property type="entry name" value="CELL SHAPE-DETERMINING PROTEIN MREC"/>
    <property type="match status" value="1"/>
</dbReference>
<accession>A0A3N1L7T5</accession>
<gene>
    <name evidence="8" type="ORF">EDC65_2580</name>
</gene>
<keyword evidence="6" id="KW-0175">Coiled coil</keyword>
<evidence type="ECO:0000256" key="4">
    <source>
        <dbReference type="ARBA" id="ARBA00032089"/>
    </source>
</evidence>
<evidence type="ECO:0000256" key="5">
    <source>
        <dbReference type="PIRNR" id="PIRNR038471"/>
    </source>
</evidence>
<evidence type="ECO:0000313" key="9">
    <source>
        <dbReference type="Proteomes" id="UP000278222"/>
    </source>
</evidence>
<dbReference type="AlphaFoldDB" id="A0A3N1L7T5"/>
<dbReference type="Pfam" id="PF04085">
    <property type="entry name" value="MreC"/>
    <property type="match status" value="1"/>
</dbReference>
<dbReference type="OrthoDB" id="8478127at2"/>
<dbReference type="GO" id="GO:0005886">
    <property type="term" value="C:plasma membrane"/>
    <property type="evidence" value="ECO:0007669"/>
    <property type="project" value="TreeGrafter"/>
</dbReference>
<keyword evidence="3 5" id="KW-0133">Cell shape</keyword>
<sequence length="295" mass="32001">MRSQSPLRLTMPIRAWMQRFALLLLILAAFGLIVLGKADTVVVERLRIQLADTVAPLLDLISRPAASFGRMSEEVREITALKAENERLREANGRLLQWQEVARRLEAENLQLRVLMNVTPEPSLSYVSARIIADSGGAFVRSVLVNAGGRSGAARGQAAVADRGLVGRVVEVGDRSSRILLLTDLNSRIPVLLEGSRERAVLAGDNGPRPRLLYMPAKREAAPGGDRVITSGHGGVFPPGIPVGETVAGEDGVVRVIPYADFDRLEFLRLVDTGLAHTLTEPIPGPQRARGRPRP</sequence>
<dbReference type="InterPro" id="IPR042177">
    <property type="entry name" value="Cell/Rod_1"/>
</dbReference>
<proteinExistence type="inferred from homology"/>
<dbReference type="Proteomes" id="UP000278222">
    <property type="component" value="Unassembled WGS sequence"/>
</dbReference>
<reference evidence="8 9" key="1">
    <citation type="submission" date="2018-11" db="EMBL/GenBank/DDBJ databases">
        <title>Genomic Encyclopedia of Type Strains, Phase IV (KMG-IV): sequencing the most valuable type-strain genomes for metagenomic binning, comparative biology and taxonomic classification.</title>
        <authorList>
            <person name="Goeker M."/>
        </authorList>
    </citation>
    <scope>NUCLEOTIDE SEQUENCE [LARGE SCALE GENOMIC DNA]</scope>
    <source>
        <strain evidence="8 9">DSM 5900</strain>
    </source>
</reference>
<comment type="function">
    <text evidence="5">Involved in formation and maintenance of cell shape.</text>
</comment>
<dbReference type="InterPro" id="IPR007221">
    <property type="entry name" value="MreC"/>
</dbReference>
<comment type="similarity">
    <text evidence="1 5">Belongs to the MreC family.</text>
</comment>
<dbReference type="PANTHER" id="PTHR34138:SF1">
    <property type="entry name" value="CELL SHAPE-DETERMINING PROTEIN MREC"/>
    <property type="match status" value="1"/>
</dbReference>
<dbReference type="GO" id="GO:0008360">
    <property type="term" value="P:regulation of cell shape"/>
    <property type="evidence" value="ECO:0007669"/>
    <property type="project" value="UniProtKB-KW"/>
</dbReference>
<evidence type="ECO:0000256" key="6">
    <source>
        <dbReference type="SAM" id="Coils"/>
    </source>
</evidence>
<dbReference type="NCBIfam" id="TIGR00219">
    <property type="entry name" value="mreC"/>
    <property type="match status" value="1"/>
</dbReference>
<dbReference type="RefSeq" id="WP_123690126.1">
    <property type="nucleotide sequence ID" value="NZ_AP019700.1"/>
</dbReference>